<accession>A0ABV3D3E5</accession>
<name>A0ABV3D3E5_STREX</name>
<keyword evidence="3" id="KW-1185">Reference proteome</keyword>
<reference evidence="2 3" key="1">
    <citation type="submission" date="2024-06" db="EMBL/GenBank/DDBJ databases">
        <title>The Natural Products Discovery Center: Release of the First 8490 Sequenced Strains for Exploring Actinobacteria Biosynthetic Diversity.</title>
        <authorList>
            <person name="Kalkreuter E."/>
            <person name="Kautsar S.A."/>
            <person name="Yang D."/>
            <person name="Bader C.D."/>
            <person name="Teijaro C.N."/>
            <person name="Fluegel L."/>
            <person name="Davis C.M."/>
            <person name="Simpson J.R."/>
            <person name="Lauterbach L."/>
            <person name="Steele A.D."/>
            <person name="Gui C."/>
            <person name="Meng S."/>
            <person name="Li G."/>
            <person name="Viehrig K."/>
            <person name="Ye F."/>
            <person name="Su P."/>
            <person name="Kiefer A.F."/>
            <person name="Nichols A."/>
            <person name="Cepeda A.J."/>
            <person name="Yan W."/>
            <person name="Fan B."/>
            <person name="Jiang Y."/>
            <person name="Adhikari A."/>
            <person name="Zheng C.-J."/>
            <person name="Schuster L."/>
            <person name="Cowan T.M."/>
            <person name="Smanski M.J."/>
            <person name="Chevrette M.G."/>
            <person name="De Carvalho L.P.S."/>
            <person name="Shen B."/>
        </authorList>
    </citation>
    <scope>NUCLEOTIDE SEQUENCE [LARGE SCALE GENOMIC DNA]</scope>
    <source>
        <strain evidence="2 3">NPDC045705</strain>
    </source>
</reference>
<dbReference type="Proteomes" id="UP001551210">
    <property type="component" value="Unassembled WGS sequence"/>
</dbReference>
<feature type="region of interest" description="Disordered" evidence="1">
    <location>
        <begin position="1"/>
        <end position="23"/>
    </location>
</feature>
<proteinExistence type="predicted"/>
<organism evidence="2 3">
    <name type="scientific">Streptomyces exfoliatus</name>
    <name type="common">Streptomyces hydrogenans</name>
    <dbReference type="NCBI Taxonomy" id="1905"/>
    <lineage>
        <taxon>Bacteria</taxon>
        <taxon>Bacillati</taxon>
        <taxon>Actinomycetota</taxon>
        <taxon>Actinomycetes</taxon>
        <taxon>Kitasatosporales</taxon>
        <taxon>Streptomycetaceae</taxon>
        <taxon>Streptomyces</taxon>
    </lineage>
</organism>
<comment type="caution">
    <text evidence="2">The sequence shown here is derived from an EMBL/GenBank/DDBJ whole genome shotgun (WGS) entry which is preliminary data.</text>
</comment>
<gene>
    <name evidence="2" type="ORF">AB0A76_24740</name>
</gene>
<protein>
    <submittedName>
        <fullName evidence="2">DUF6415 family natural product biosynthesis protein</fullName>
    </submittedName>
</protein>
<dbReference type="InterPro" id="IPR046300">
    <property type="entry name" value="DUF6415"/>
</dbReference>
<sequence length="128" mass="13556">MNNTMHPADSKATENVVLPGTFPPPERVTPAVMAQDVRLALDLASGRPTGEAADAVRGRLRCYIRALADPADAFATGLADSRARDIAMDTVRHARAVAEDSVHDPAANLRLLAKAVHHLAQYAIGGKP</sequence>
<evidence type="ECO:0000313" key="2">
    <source>
        <dbReference type="EMBL" id="MEU7296376.1"/>
    </source>
</evidence>
<dbReference type="EMBL" id="JBEZAM010000041">
    <property type="protein sequence ID" value="MEU7296376.1"/>
    <property type="molecule type" value="Genomic_DNA"/>
</dbReference>
<dbReference type="RefSeq" id="WP_359212231.1">
    <property type="nucleotide sequence ID" value="NZ_JBEZAM010000041.1"/>
</dbReference>
<evidence type="ECO:0000313" key="3">
    <source>
        <dbReference type="Proteomes" id="UP001551210"/>
    </source>
</evidence>
<dbReference type="Pfam" id="PF19979">
    <property type="entry name" value="DUF6415"/>
    <property type="match status" value="1"/>
</dbReference>
<evidence type="ECO:0000256" key="1">
    <source>
        <dbReference type="SAM" id="MobiDB-lite"/>
    </source>
</evidence>